<dbReference type="OrthoDB" id="7690651at2"/>
<keyword evidence="2" id="KW-1185">Reference proteome</keyword>
<organism evidence="1 2">
    <name type="scientific">Cereibacter ovatus</name>
    <dbReference type="NCBI Taxonomy" id="439529"/>
    <lineage>
        <taxon>Bacteria</taxon>
        <taxon>Pseudomonadati</taxon>
        <taxon>Pseudomonadota</taxon>
        <taxon>Alphaproteobacteria</taxon>
        <taxon>Rhodobacterales</taxon>
        <taxon>Paracoccaceae</taxon>
        <taxon>Cereibacter</taxon>
    </lineage>
</organism>
<dbReference type="AlphaFoldDB" id="A0A285CM48"/>
<dbReference type="EMBL" id="OAOQ01000002">
    <property type="protein sequence ID" value="SNX68630.1"/>
    <property type="molecule type" value="Genomic_DNA"/>
</dbReference>
<gene>
    <name evidence="1" type="ORF">SAMN05878503_102220</name>
</gene>
<reference evidence="2" key="1">
    <citation type="submission" date="2017-08" db="EMBL/GenBank/DDBJ databases">
        <authorList>
            <person name="Varghese N."/>
            <person name="Submissions S."/>
        </authorList>
    </citation>
    <scope>NUCLEOTIDE SEQUENCE [LARGE SCALE GENOMIC DNA]</scope>
    <source>
        <strain evidence="2">JA234</strain>
    </source>
</reference>
<dbReference type="Proteomes" id="UP000219467">
    <property type="component" value="Unassembled WGS sequence"/>
</dbReference>
<proteinExistence type="predicted"/>
<sequence>MIRPLILATLLLAGCGVDGPPLKPGTDQPMAVKPGLSIGGTAEFGIRKGG</sequence>
<protein>
    <submittedName>
        <fullName evidence="1">Uncharacterized protein</fullName>
    </submittedName>
</protein>
<name>A0A285CM48_9RHOB</name>
<dbReference type="RefSeq" id="WP_097029249.1">
    <property type="nucleotide sequence ID" value="NZ_OAOQ01000002.1"/>
</dbReference>
<dbReference type="PROSITE" id="PS51257">
    <property type="entry name" value="PROKAR_LIPOPROTEIN"/>
    <property type="match status" value="1"/>
</dbReference>
<evidence type="ECO:0000313" key="2">
    <source>
        <dbReference type="Proteomes" id="UP000219467"/>
    </source>
</evidence>
<evidence type="ECO:0000313" key="1">
    <source>
        <dbReference type="EMBL" id="SNX68630.1"/>
    </source>
</evidence>
<accession>A0A285CM48</accession>